<dbReference type="InterPro" id="IPR002562">
    <property type="entry name" value="3'-5'_exonuclease_dom"/>
</dbReference>
<dbReference type="GO" id="GO:0071051">
    <property type="term" value="P:poly(A)-dependent snoRNA 3'-end processing"/>
    <property type="evidence" value="ECO:0007669"/>
    <property type="project" value="TreeGrafter"/>
</dbReference>
<protein>
    <submittedName>
        <fullName evidence="3">3'-5' exonuclease domain-containing protein</fullName>
    </submittedName>
</protein>
<dbReference type="GO" id="GO:0000175">
    <property type="term" value="F:3'-5'-RNA exonuclease activity"/>
    <property type="evidence" value="ECO:0007669"/>
    <property type="project" value="InterPro"/>
</dbReference>
<dbReference type="GO" id="GO:0003727">
    <property type="term" value="F:single-stranded RNA binding"/>
    <property type="evidence" value="ECO:0007669"/>
    <property type="project" value="TreeGrafter"/>
</dbReference>
<keyword evidence="2" id="KW-1185">Reference proteome</keyword>
<dbReference type="GO" id="GO:0000467">
    <property type="term" value="P:exonucleolytic trimming to generate mature 3'-end of 5.8S rRNA from tricistronic rRNA transcript (SSU-rRNA, 5.8S rRNA, LSU-rRNA)"/>
    <property type="evidence" value="ECO:0007669"/>
    <property type="project" value="InterPro"/>
</dbReference>
<evidence type="ECO:0000313" key="3">
    <source>
        <dbReference type="WBParaSite" id="L893_g18384.t1"/>
    </source>
</evidence>
<dbReference type="GO" id="GO:0071044">
    <property type="term" value="P:histone mRNA catabolic process"/>
    <property type="evidence" value="ECO:0007669"/>
    <property type="project" value="TreeGrafter"/>
</dbReference>
<sequence>MSVGNMECPSSKITRIQVSWATNGSKQPRASIKRFTYSRGLCPFKVPKKPYDVTTRNARFFEDASKPSASSSKIECNEAPKYPLPQTKVVPEKPKTFSVKEVKFISEVGDLLDLVKVLNAEKEIAVDVEHNDKNSFLGMTCLIQISTRSKDYIVDTLSLWKHIHLLNGPFRNPAILKVFHAAKFDMMWLNRDFGLEVENLFDTQEAMRCLWAQFKGLSLKKLIETLCGVTIDKEHQLSDWSQRPLSKEMLEYAANDTHSLLFCFDELRNRLIDAGSLDRALKQSEAVASIRYQPPSNCGYGFLKRVRVTCARKVDEGEEHVLPGSFLAAILKVKEENHGRKIDIVGYSVVNDGTEDKEVKRFLQKTARIPEEFWHYASWESWDRAHYEFHYYYSVDDVFIARPDHVMCSGNMERMEPQEDELLWNRDIKKKGIRKRTFRNDQWCDTRKTKEDRRCVEQMKNVLDFPSIACVGV</sequence>
<dbReference type="GO" id="GO:0000176">
    <property type="term" value="C:nuclear exosome (RNase complex)"/>
    <property type="evidence" value="ECO:0007669"/>
    <property type="project" value="TreeGrafter"/>
</dbReference>
<dbReference type="SMART" id="SM00474">
    <property type="entry name" value="35EXOc"/>
    <property type="match status" value="1"/>
</dbReference>
<dbReference type="Pfam" id="PF01612">
    <property type="entry name" value="DNA_pol_A_exo1"/>
    <property type="match status" value="1"/>
</dbReference>
<dbReference type="GO" id="GO:0071036">
    <property type="term" value="P:nuclear polyadenylation-dependent snoRNA catabolic process"/>
    <property type="evidence" value="ECO:0007669"/>
    <property type="project" value="TreeGrafter"/>
</dbReference>
<dbReference type="AlphaFoldDB" id="A0A1I7YP41"/>
<accession>A0A1I7YP41</accession>
<evidence type="ECO:0000259" key="1">
    <source>
        <dbReference type="SMART" id="SM00474"/>
    </source>
</evidence>
<name>A0A1I7YP41_9BILA</name>
<dbReference type="GO" id="GO:0071039">
    <property type="term" value="P:nuclear polyadenylation-dependent CUT catabolic process"/>
    <property type="evidence" value="ECO:0007669"/>
    <property type="project" value="TreeGrafter"/>
</dbReference>
<dbReference type="GO" id="GO:0005730">
    <property type="term" value="C:nucleolus"/>
    <property type="evidence" value="ECO:0007669"/>
    <property type="project" value="TreeGrafter"/>
</dbReference>
<organism evidence="2 3">
    <name type="scientific">Steinernema glaseri</name>
    <dbReference type="NCBI Taxonomy" id="37863"/>
    <lineage>
        <taxon>Eukaryota</taxon>
        <taxon>Metazoa</taxon>
        <taxon>Ecdysozoa</taxon>
        <taxon>Nematoda</taxon>
        <taxon>Chromadorea</taxon>
        <taxon>Rhabditida</taxon>
        <taxon>Tylenchina</taxon>
        <taxon>Panagrolaimomorpha</taxon>
        <taxon>Strongyloidoidea</taxon>
        <taxon>Steinernematidae</taxon>
        <taxon>Steinernema</taxon>
    </lineage>
</organism>
<dbReference type="GO" id="GO:0071035">
    <property type="term" value="P:nuclear polyadenylation-dependent rRNA catabolic process"/>
    <property type="evidence" value="ECO:0007669"/>
    <property type="project" value="TreeGrafter"/>
</dbReference>
<proteinExistence type="predicted"/>
<dbReference type="GO" id="GO:0071040">
    <property type="term" value="P:nuclear polyadenylation-dependent antisense transcript catabolic process"/>
    <property type="evidence" value="ECO:0007669"/>
    <property type="project" value="TreeGrafter"/>
</dbReference>
<dbReference type="PANTHER" id="PTHR12124">
    <property type="entry name" value="POLYMYOSITIS/SCLERODERMA AUTOANTIGEN-RELATED"/>
    <property type="match status" value="1"/>
</dbReference>
<dbReference type="InterPro" id="IPR036397">
    <property type="entry name" value="RNaseH_sf"/>
</dbReference>
<dbReference type="GO" id="GO:0071037">
    <property type="term" value="P:nuclear polyadenylation-dependent snRNA catabolic process"/>
    <property type="evidence" value="ECO:0007669"/>
    <property type="project" value="TreeGrafter"/>
</dbReference>
<dbReference type="Proteomes" id="UP000095287">
    <property type="component" value="Unplaced"/>
</dbReference>
<dbReference type="PANTHER" id="PTHR12124:SF47">
    <property type="entry name" value="EXOSOME COMPONENT 10"/>
    <property type="match status" value="1"/>
</dbReference>
<dbReference type="GO" id="GO:0071038">
    <property type="term" value="P:TRAMP-dependent tRNA surveillance pathway"/>
    <property type="evidence" value="ECO:0007669"/>
    <property type="project" value="TreeGrafter"/>
</dbReference>
<feature type="domain" description="3'-5' exonuclease" evidence="1">
    <location>
        <begin position="102"/>
        <end position="272"/>
    </location>
</feature>
<reference evidence="3" key="1">
    <citation type="submission" date="2016-11" db="UniProtKB">
        <authorList>
            <consortium name="WormBaseParasite"/>
        </authorList>
    </citation>
    <scope>IDENTIFICATION</scope>
</reference>
<dbReference type="InterPro" id="IPR012337">
    <property type="entry name" value="RNaseH-like_sf"/>
</dbReference>
<dbReference type="SUPFAM" id="SSF53098">
    <property type="entry name" value="Ribonuclease H-like"/>
    <property type="match status" value="1"/>
</dbReference>
<dbReference type="Gene3D" id="3.30.420.10">
    <property type="entry name" value="Ribonuclease H-like superfamily/Ribonuclease H"/>
    <property type="match status" value="1"/>
</dbReference>
<evidence type="ECO:0000313" key="2">
    <source>
        <dbReference type="Proteomes" id="UP000095287"/>
    </source>
</evidence>
<dbReference type="InterPro" id="IPR045092">
    <property type="entry name" value="Rrp6-like"/>
</dbReference>
<dbReference type="WBParaSite" id="L893_g18384.t1">
    <property type="protein sequence ID" value="L893_g18384.t1"/>
    <property type="gene ID" value="L893_g18384"/>
</dbReference>